<dbReference type="Proteomes" id="UP000019494">
    <property type="component" value="Unassembled WGS sequence"/>
</dbReference>
<evidence type="ECO:0000256" key="4">
    <source>
        <dbReference type="ARBA" id="ARBA00022475"/>
    </source>
</evidence>
<feature type="transmembrane region" description="Helical" evidence="9">
    <location>
        <begin position="82"/>
        <end position="101"/>
    </location>
</feature>
<dbReference type="InterPro" id="IPR006153">
    <property type="entry name" value="Cation/H_exchanger_TM"/>
</dbReference>
<evidence type="ECO:0000256" key="8">
    <source>
        <dbReference type="ARBA" id="ARBA00023136"/>
    </source>
</evidence>
<evidence type="ECO:0000256" key="7">
    <source>
        <dbReference type="ARBA" id="ARBA00023065"/>
    </source>
</evidence>
<evidence type="ECO:0000259" key="10">
    <source>
        <dbReference type="Pfam" id="PF00999"/>
    </source>
</evidence>
<feature type="transmembrane region" description="Helical" evidence="9">
    <location>
        <begin position="139"/>
        <end position="162"/>
    </location>
</feature>
<organism evidence="11 12">
    <name type="scientific">Intrasporangium chromatireducens Q5-1</name>
    <dbReference type="NCBI Taxonomy" id="584657"/>
    <lineage>
        <taxon>Bacteria</taxon>
        <taxon>Bacillati</taxon>
        <taxon>Actinomycetota</taxon>
        <taxon>Actinomycetes</taxon>
        <taxon>Micrococcales</taxon>
        <taxon>Intrasporangiaceae</taxon>
        <taxon>Intrasporangium</taxon>
    </lineage>
</organism>
<dbReference type="Gene3D" id="3.40.50.720">
    <property type="entry name" value="NAD(P)-binding Rossmann-like Domain"/>
    <property type="match status" value="1"/>
</dbReference>
<evidence type="ECO:0000313" key="12">
    <source>
        <dbReference type="Proteomes" id="UP000019494"/>
    </source>
</evidence>
<accession>W9GKN9</accession>
<dbReference type="InterPro" id="IPR036291">
    <property type="entry name" value="NAD(P)-bd_dom_sf"/>
</dbReference>
<feature type="transmembrane region" description="Helical" evidence="9">
    <location>
        <begin position="174"/>
        <end position="196"/>
    </location>
</feature>
<dbReference type="PANTHER" id="PTHR32507:SF0">
    <property type="entry name" value="NA(+)_H(+) ANTIPORTER 2-RELATED"/>
    <property type="match status" value="1"/>
</dbReference>
<keyword evidence="8 9" id="KW-0472">Membrane</keyword>
<keyword evidence="5 9" id="KW-0812">Transmembrane</keyword>
<feature type="transmembrane region" description="Helical" evidence="9">
    <location>
        <begin position="18"/>
        <end position="37"/>
    </location>
</feature>
<sequence>MTLVIAVSVVCQWVAWRLGIPSILLLLLVGFGIGQVVRADEVLGHDLLFDGVRLTVGIILFEGSLSLRFKQIQDLRHPVRRLCSTTVLAAWVMITAAAWLLGFDLRVALLVGAILVVTGPTVINPILRSLRPTRRVSSLLRWEGIIVDPIGAILALLVFQAVLSGEASQAFPAVLVSLGRTILVAFGLGIGLGALLEVLMRRRAVPDFLHGVAFLAAATTALVVSDALQPESGLLTVTVLGVFLGNRPKLHLEHVAEFKEHLQVLFVGALFIVLAGRITPEQLVAVAPRAFAFLAVLVLLVRPVSVFLGLLGTRVTRNERLLLASMAPRGIVAAAVTSIFALGFGQAADSLTRQAANAGSAERSGLIAEAAELDRLAAEASQLVPLVFIVIVCTVAIYGLGISRVAERLGLASANPQGVVFVGVNTWVVDTAKLLRDLGIPVLIVARNYASLAGARMAGVPTLTANILSEFAVKDMDLAGMGYFIACTPQDEINATAAREFRRVFGGAHSYQLHRDGRSTGTGNDKRDTAGHLTARYAFLPQLSRAEMDTRMTSGMTIKRTTLSPAFTLDDFRERYGDETVILFVQRSPDTIDVVRPGLKLPFDDGSVIAMVREPSPVGARDHEREVTYAAHPAQRHT</sequence>
<proteinExistence type="predicted"/>
<feature type="transmembrane region" description="Helical" evidence="9">
    <location>
        <begin position="383"/>
        <end position="401"/>
    </location>
</feature>
<dbReference type="InterPro" id="IPR038770">
    <property type="entry name" value="Na+/solute_symporter_sf"/>
</dbReference>
<dbReference type="AlphaFoldDB" id="W9GKN9"/>
<keyword evidence="4" id="KW-1003">Cell membrane</keyword>
<dbReference type="GO" id="GO:0015297">
    <property type="term" value="F:antiporter activity"/>
    <property type="evidence" value="ECO:0007669"/>
    <property type="project" value="UniProtKB-KW"/>
</dbReference>
<evidence type="ECO:0000256" key="3">
    <source>
        <dbReference type="ARBA" id="ARBA00022449"/>
    </source>
</evidence>
<feature type="transmembrane region" description="Helical" evidence="9">
    <location>
        <begin position="262"/>
        <end position="279"/>
    </location>
</feature>
<feature type="transmembrane region" description="Helical" evidence="9">
    <location>
        <begin position="323"/>
        <end position="344"/>
    </location>
</feature>
<feature type="transmembrane region" description="Helical" evidence="9">
    <location>
        <begin position="208"/>
        <end position="228"/>
    </location>
</feature>
<keyword evidence="3" id="KW-0050">Antiport</keyword>
<feature type="transmembrane region" description="Helical" evidence="9">
    <location>
        <begin position="43"/>
        <end position="61"/>
    </location>
</feature>
<evidence type="ECO:0000256" key="2">
    <source>
        <dbReference type="ARBA" id="ARBA00022448"/>
    </source>
</evidence>
<evidence type="ECO:0000256" key="1">
    <source>
        <dbReference type="ARBA" id="ARBA00004651"/>
    </source>
</evidence>
<dbReference type="GO" id="GO:1902600">
    <property type="term" value="P:proton transmembrane transport"/>
    <property type="evidence" value="ECO:0007669"/>
    <property type="project" value="InterPro"/>
</dbReference>
<evidence type="ECO:0000256" key="6">
    <source>
        <dbReference type="ARBA" id="ARBA00022989"/>
    </source>
</evidence>
<evidence type="ECO:0000313" key="11">
    <source>
        <dbReference type="EMBL" id="EWT05682.1"/>
    </source>
</evidence>
<dbReference type="GO" id="GO:0005886">
    <property type="term" value="C:plasma membrane"/>
    <property type="evidence" value="ECO:0007669"/>
    <property type="project" value="UniProtKB-SubCell"/>
</dbReference>
<dbReference type="PANTHER" id="PTHR32507">
    <property type="entry name" value="NA(+)/H(+) ANTIPORTER 1"/>
    <property type="match status" value="1"/>
</dbReference>
<dbReference type="Gene3D" id="1.20.1530.20">
    <property type="match status" value="1"/>
</dbReference>
<evidence type="ECO:0000256" key="9">
    <source>
        <dbReference type="SAM" id="Phobius"/>
    </source>
</evidence>
<protein>
    <submittedName>
        <fullName evidence="11">Sodium:proton antiporter</fullName>
    </submittedName>
</protein>
<name>W9GKN9_9MICO</name>
<keyword evidence="2" id="KW-0813">Transport</keyword>
<feature type="domain" description="Cation/H+ exchanger transmembrane" evidence="10">
    <location>
        <begin position="6"/>
        <end position="406"/>
    </location>
</feature>
<keyword evidence="7" id="KW-0406">Ion transport</keyword>
<evidence type="ECO:0000256" key="5">
    <source>
        <dbReference type="ARBA" id="ARBA00022692"/>
    </source>
</evidence>
<gene>
    <name evidence="11" type="ORF">N864_03015</name>
</gene>
<keyword evidence="6 9" id="KW-1133">Transmembrane helix</keyword>
<dbReference type="PATRIC" id="fig|584657.3.peg.2431"/>
<feature type="transmembrane region" description="Helical" evidence="9">
    <location>
        <begin position="107"/>
        <end position="127"/>
    </location>
</feature>
<keyword evidence="12" id="KW-1185">Reference proteome</keyword>
<dbReference type="SUPFAM" id="SSF51735">
    <property type="entry name" value="NAD(P)-binding Rossmann-fold domains"/>
    <property type="match status" value="1"/>
</dbReference>
<feature type="transmembrane region" description="Helical" evidence="9">
    <location>
        <begin position="291"/>
        <end position="311"/>
    </location>
</feature>
<comment type="subcellular location">
    <subcellularLocation>
        <location evidence="1">Cell membrane</location>
        <topology evidence="1">Multi-pass membrane protein</topology>
    </subcellularLocation>
</comment>
<dbReference type="EMBL" id="AWQS01000095">
    <property type="protein sequence ID" value="EWT05682.1"/>
    <property type="molecule type" value="Genomic_DNA"/>
</dbReference>
<comment type="caution">
    <text evidence="11">The sequence shown here is derived from an EMBL/GenBank/DDBJ whole genome shotgun (WGS) entry which is preliminary data.</text>
</comment>
<reference evidence="12" key="1">
    <citation type="submission" date="2013-08" db="EMBL/GenBank/DDBJ databases">
        <title>Intrasporangium oryzae NRRL B-24470.</title>
        <authorList>
            <person name="Liu H."/>
            <person name="Wang G."/>
        </authorList>
    </citation>
    <scope>NUCLEOTIDE SEQUENCE [LARGE SCALE GENOMIC DNA]</scope>
    <source>
        <strain evidence="12">Q5-1</strain>
    </source>
</reference>
<dbReference type="Pfam" id="PF00999">
    <property type="entry name" value="Na_H_Exchanger"/>
    <property type="match status" value="1"/>
</dbReference>